<sequence length="106" mass="11873">FFNPLITSGMGMAAHVSHSAFSFPVVSVRCHFPQPEFSHVCPDTWPGFQGKRCYFSEAKGNLPMSQGRCKAWELHWLTKSPVDELVRTGLEPLHQHQGGKHGAKRV</sequence>
<reference evidence="1" key="3">
    <citation type="submission" date="2025-09" db="UniProtKB">
        <authorList>
            <consortium name="Ensembl"/>
        </authorList>
    </citation>
    <scope>IDENTIFICATION</scope>
</reference>
<keyword evidence="2" id="KW-1185">Reference proteome</keyword>
<protein>
    <submittedName>
        <fullName evidence="1">Uncharacterized protein</fullName>
    </submittedName>
</protein>
<dbReference type="OMA" id="RCKAWEL"/>
<dbReference type="Proteomes" id="UP000694553">
    <property type="component" value="Unassembled WGS sequence"/>
</dbReference>
<organism evidence="1 2">
    <name type="scientific">Corvus moneduloides</name>
    <name type="common">New Caledonian crow</name>
    <dbReference type="NCBI Taxonomy" id="1196302"/>
    <lineage>
        <taxon>Eukaryota</taxon>
        <taxon>Metazoa</taxon>
        <taxon>Chordata</taxon>
        <taxon>Craniata</taxon>
        <taxon>Vertebrata</taxon>
        <taxon>Euteleostomi</taxon>
        <taxon>Archelosauria</taxon>
        <taxon>Archosauria</taxon>
        <taxon>Dinosauria</taxon>
        <taxon>Saurischia</taxon>
        <taxon>Theropoda</taxon>
        <taxon>Coelurosauria</taxon>
        <taxon>Aves</taxon>
        <taxon>Neognathae</taxon>
        <taxon>Neoaves</taxon>
        <taxon>Telluraves</taxon>
        <taxon>Australaves</taxon>
        <taxon>Passeriformes</taxon>
        <taxon>Corvoidea</taxon>
        <taxon>Corvidae</taxon>
        <taxon>Corvus</taxon>
    </lineage>
</organism>
<dbReference type="Ensembl" id="ENSCMUT00000018393.2">
    <property type="protein sequence ID" value="ENSCMUP00000017143.1"/>
    <property type="gene ID" value="ENSCMUG00000010626.2"/>
</dbReference>
<dbReference type="AlphaFoldDB" id="A0A8C3E7J2"/>
<accession>A0A8C3E7J2</accession>
<evidence type="ECO:0000313" key="2">
    <source>
        <dbReference type="Proteomes" id="UP000694553"/>
    </source>
</evidence>
<proteinExistence type="predicted"/>
<evidence type="ECO:0000313" key="1">
    <source>
        <dbReference type="Ensembl" id="ENSCMUP00000017143.1"/>
    </source>
</evidence>
<reference evidence="1" key="2">
    <citation type="submission" date="2025-08" db="UniProtKB">
        <authorList>
            <consortium name="Ensembl"/>
        </authorList>
    </citation>
    <scope>IDENTIFICATION</scope>
</reference>
<reference evidence="2" key="1">
    <citation type="submission" date="2019-10" db="EMBL/GenBank/DDBJ databases">
        <title>Corvus moneduloides (New Caledonian crow) genome, bCorMon1, primary haplotype.</title>
        <authorList>
            <person name="Rutz C."/>
            <person name="Fungtammasan C."/>
            <person name="Mountcastle J."/>
            <person name="Formenti G."/>
            <person name="Chow W."/>
            <person name="Howe K."/>
            <person name="Steele M.P."/>
            <person name="Fernandes J."/>
            <person name="Gilbert M.T.P."/>
            <person name="Fedrigo O."/>
            <person name="Jarvis E.D."/>
            <person name="Gemmell N."/>
        </authorList>
    </citation>
    <scope>NUCLEOTIDE SEQUENCE [LARGE SCALE GENOMIC DNA]</scope>
</reference>
<name>A0A8C3E7J2_CORMO</name>